<keyword evidence="3" id="KW-1003">Cell membrane</keyword>
<keyword evidence="5 7" id="KW-1133">Transmembrane helix</keyword>
<dbReference type="PANTHER" id="PTHR30106">
    <property type="entry name" value="INNER MEMBRANE PROTEIN YEIH-RELATED"/>
    <property type="match status" value="1"/>
</dbReference>
<keyword evidence="9" id="KW-1185">Reference proteome</keyword>
<feature type="transmembrane region" description="Helical" evidence="7">
    <location>
        <begin position="20"/>
        <end position="53"/>
    </location>
</feature>
<sequence>MISGKTGGTFGVYIRFMKSIATSALFVILCLACMLPVVNPPIALAAGIVFAQFFQHPFQQKTQLGINWLLKISVIGLGFGMNIDKALAAGKDGFVFTLLSITLTIGLGIAIGKLFKIDQKIAKLISSGTAICGGSAIAAISPIIKADAKQISIAIGSVFLLNSIALFLFPVLGHYFNMSQHQFGIWSAIAIHDTSSVVGAAQVYGNEALEIATTVKLARALWILPVSVLFALSSHTELKKIKVPYFIGLFILAVLANTYIPNIEVVAPNIVWISKMGLTLVLFLIGSTLNYKSFMKVGIKPVILAIFIWIFISIVSLIGVLQLIN</sequence>
<reference evidence="8 9" key="1">
    <citation type="journal article" date="2010" name="BMC Genomics">
        <title>The complete genome of Zunongwangia profunda SM-A87 reveals its adaptation to the deep-sea environment and ecological role in sedimentary organic nitrogen degradation.</title>
        <authorList>
            <person name="Qin Q.L."/>
            <person name="Zhang X.Y."/>
            <person name="Wang X.M."/>
            <person name="Liu G.M."/>
            <person name="Chen X.L."/>
            <person name="Xie B.B."/>
            <person name="Dang H.Y."/>
            <person name="Zhou B.C."/>
            <person name="Yu J."/>
            <person name="Zhang Y.Z."/>
        </authorList>
    </citation>
    <scope>NUCLEOTIDE SEQUENCE [LARGE SCALE GENOMIC DNA]</scope>
    <source>
        <strain evidence="9">DSM 18752 / CCTCC AB 206139 / SM-A87</strain>
    </source>
</reference>
<feature type="transmembrane region" description="Helical" evidence="7">
    <location>
        <begin position="65"/>
        <end position="81"/>
    </location>
</feature>
<organism evidence="8 9">
    <name type="scientific">Zunongwangia profunda (strain DSM 18752 / CCTCC AB 206139 / SM-A87)</name>
    <name type="common">Wangia profunda</name>
    <dbReference type="NCBI Taxonomy" id="655815"/>
    <lineage>
        <taxon>Bacteria</taxon>
        <taxon>Pseudomonadati</taxon>
        <taxon>Bacteroidota</taxon>
        <taxon>Flavobacteriia</taxon>
        <taxon>Flavobacteriales</taxon>
        <taxon>Flavobacteriaceae</taxon>
        <taxon>Zunongwangia</taxon>
    </lineage>
</organism>
<evidence type="ECO:0000256" key="7">
    <source>
        <dbReference type="SAM" id="Phobius"/>
    </source>
</evidence>
<dbReference type="eggNOG" id="COG2855">
    <property type="taxonomic scope" value="Bacteria"/>
</dbReference>
<dbReference type="AlphaFoldDB" id="D5BF64"/>
<feature type="transmembrane region" description="Helical" evidence="7">
    <location>
        <begin position="93"/>
        <end position="112"/>
    </location>
</feature>
<feature type="transmembrane region" description="Helical" evidence="7">
    <location>
        <begin position="272"/>
        <end position="291"/>
    </location>
</feature>
<accession>D5BF64</accession>
<gene>
    <name evidence="8" type="ordered locus">ZPR_2639</name>
</gene>
<evidence type="ECO:0000256" key="4">
    <source>
        <dbReference type="ARBA" id="ARBA00022692"/>
    </source>
</evidence>
<dbReference type="STRING" id="655815.ZPR_2639"/>
<feature type="transmembrane region" description="Helical" evidence="7">
    <location>
        <begin position="150"/>
        <end position="171"/>
    </location>
</feature>
<evidence type="ECO:0000256" key="2">
    <source>
        <dbReference type="ARBA" id="ARBA00007977"/>
    </source>
</evidence>
<dbReference type="HOGENOM" id="CLU_033541_2_0_10"/>
<evidence type="ECO:0000313" key="9">
    <source>
        <dbReference type="Proteomes" id="UP000001654"/>
    </source>
</evidence>
<evidence type="ECO:0000313" key="8">
    <source>
        <dbReference type="EMBL" id="ADF52962.1"/>
    </source>
</evidence>
<protein>
    <recommendedName>
        <fullName evidence="10">Sulfate exporter family transporter</fullName>
    </recommendedName>
</protein>
<name>D5BF64_ZUNPS</name>
<evidence type="ECO:0000256" key="6">
    <source>
        <dbReference type="ARBA" id="ARBA00023136"/>
    </source>
</evidence>
<comment type="subcellular location">
    <subcellularLocation>
        <location evidence="1">Cell membrane</location>
        <topology evidence="1">Multi-pass membrane protein</topology>
    </subcellularLocation>
</comment>
<comment type="similarity">
    <text evidence="2">Belongs to the UPF0324 family.</text>
</comment>
<dbReference type="Pfam" id="PF03601">
    <property type="entry name" value="Cons_hypoth698"/>
    <property type="match status" value="1"/>
</dbReference>
<evidence type="ECO:0000256" key="1">
    <source>
        <dbReference type="ARBA" id="ARBA00004651"/>
    </source>
</evidence>
<feature type="transmembrane region" description="Helical" evidence="7">
    <location>
        <begin position="303"/>
        <end position="324"/>
    </location>
</feature>
<evidence type="ECO:0008006" key="10">
    <source>
        <dbReference type="Google" id="ProtNLM"/>
    </source>
</evidence>
<dbReference type="EMBL" id="CP001650">
    <property type="protein sequence ID" value="ADF52962.1"/>
    <property type="molecule type" value="Genomic_DNA"/>
</dbReference>
<dbReference type="InterPro" id="IPR018383">
    <property type="entry name" value="UPF0324_pro"/>
</dbReference>
<keyword evidence="4 7" id="KW-0812">Transmembrane</keyword>
<evidence type="ECO:0000256" key="5">
    <source>
        <dbReference type="ARBA" id="ARBA00022989"/>
    </source>
</evidence>
<feature type="transmembrane region" description="Helical" evidence="7">
    <location>
        <begin position="124"/>
        <end position="144"/>
    </location>
</feature>
<proteinExistence type="inferred from homology"/>
<dbReference type="GO" id="GO:0005886">
    <property type="term" value="C:plasma membrane"/>
    <property type="evidence" value="ECO:0007669"/>
    <property type="project" value="UniProtKB-SubCell"/>
</dbReference>
<keyword evidence="6 7" id="KW-0472">Membrane</keyword>
<dbReference type="Proteomes" id="UP000001654">
    <property type="component" value="Chromosome"/>
</dbReference>
<dbReference type="KEGG" id="zpr:ZPR_2639"/>
<dbReference type="PANTHER" id="PTHR30106:SF1">
    <property type="entry name" value="UPF0324 MEMBRANE PROTEIN FN0533"/>
    <property type="match status" value="1"/>
</dbReference>
<evidence type="ECO:0000256" key="3">
    <source>
        <dbReference type="ARBA" id="ARBA00022475"/>
    </source>
</evidence>
<feature type="transmembrane region" description="Helical" evidence="7">
    <location>
        <begin position="243"/>
        <end position="260"/>
    </location>
</feature>